<dbReference type="InterPro" id="IPR005097">
    <property type="entry name" value="Sacchrp_dh_NADP-bd"/>
</dbReference>
<reference evidence="4" key="1">
    <citation type="journal article" date="2019" name="Int. J. Syst. Evol. Microbiol.">
        <title>The Global Catalogue of Microorganisms (GCM) 10K type strain sequencing project: providing services to taxonomists for standard genome sequencing and annotation.</title>
        <authorList>
            <consortium name="The Broad Institute Genomics Platform"/>
            <consortium name="The Broad Institute Genome Sequencing Center for Infectious Disease"/>
            <person name="Wu L."/>
            <person name="Ma J."/>
        </authorList>
    </citation>
    <scope>NUCLEOTIDE SEQUENCE [LARGE SCALE GENOMIC DNA]</scope>
    <source>
        <strain evidence="4">JCM 12928</strain>
    </source>
</reference>
<accession>A0ABP3RX95</accession>
<dbReference type="Proteomes" id="UP001501352">
    <property type="component" value="Unassembled WGS sequence"/>
</dbReference>
<dbReference type="PANTHER" id="PTHR43796:SF2">
    <property type="entry name" value="CARBOXYNORSPERMIDINE SYNTHASE"/>
    <property type="match status" value="1"/>
</dbReference>
<dbReference type="EMBL" id="BAAAGA010000002">
    <property type="protein sequence ID" value="GAA0619045.1"/>
    <property type="molecule type" value="Genomic_DNA"/>
</dbReference>
<dbReference type="PANTHER" id="PTHR43796">
    <property type="entry name" value="CARBOXYNORSPERMIDINE SYNTHASE"/>
    <property type="match status" value="1"/>
</dbReference>
<dbReference type="Pfam" id="PF13761">
    <property type="entry name" value="DUF4166"/>
    <property type="match status" value="1"/>
</dbReference>
<evidence type="ECO:0000259" key="2">
    <source>
        <dbReference type="Pfam" id="PF13761"/>
    </source>
</evidence>
<dbReference type="InterPro" id="IPR025311">
    <property type="entry name" value="DUF4166"/>
</dbReference>
<gene>
    <name evidence="3" type="ORF">GCM10009422_13120</name>
</gene>
<evidence type="ECO:0000259" key="1">
    <source>
        <dbReference type="Pfam" id="PF03435"/>
    </source>
</evidence>
<dbReference type="Gene3D" id="3.40.50.720">
    <property type="entry name" value="NAD(P)-binding Rossmann-like Domain"/>
    <property type="match status" value="1"/>
</dbReference>
<evidence type="ECO:0000313" key="3">
    <source>
        <dbReference type="EMBL" id="GAA0619045.1"/>
    </source>
</evidence>
<sequence length="541" mass="57733">MIGAGGVFGSRLTEGLLRRGFEVIVAGRDAVRAEAVAARLRRGFPGAAVGTAALDTRTLTPEQLTATGATIVADMAGPFQGAEPTTARTAILAGLHYVDLADGRHFVAAFPRLDADAKTRGVVALTGCSSTPTLSNAVLDALTTGWREVTSVEAAISPGARAPKGLSVMQAILSWMGRPVRVFENGEWTTRHGWSGLYRRDFGAAGRRRVSLCETPDLDFFAARFAPKRSARFLAGLEPWLLHLEAWLLAGLVRVFRFDPVPLANLLRTMAELHSAGGSDRGAMRVEALGVDAEGRAVRACWRLVAEPGEGPKTPGLPALAAIRAIAAGQIEPGARACVGVLPLRAIEDEMTPHGIATQTVVERGAIFARAIGPAFDGLPAPIRALHETSGLSVWQGRAMTEGAANPLGALVAAIVGFPKAQPDCPAEVLIDTDGERSIWRRRIGSHAFRSVLSHPAPGGRVRERFGPISMDLELTPEGERLIYRVIGWRFGPIPLPRALGPSTVAFEEVDTEGRFVFDVTISVPFVGKVVRYRGWLVRQS</sequence>
<name>A0ABP3RX95_9CAUL</name>
<dbReference type="SUPFAM" id="SSF51735">
    <property type="entry name" value="NAD(P)-binding Rossmann-fold domains"/>
    <property type="match status" value="1"/>
</dbReference>
<dbReference type="InterPro" id="IPR036291">
    <property type="entry name" value="NAD(P)-bd_dom_sf"/>
</dbReference>
<keyword evidence="4" id="KW-1185">Reference proteome</keyword>
<organism evidence="3 4">
    <name type="scientific">Brevundimonas kwangchunensis</name>
    <dbReference type="NCBI Taxonomy" id="322163"/>
    <lineage>
        <taxon>Bacteria</taxon>
        <taxon>Pseudomonadati</taxon>
        <taxon>Pseudomonadota</taxon>
        <taxon>Alphaproteobacteria</taxon>
        <taxon>Caulobacterales</taxon>
        <taxon>Caulobacteraceae</taxon>
        <taxon>Brevundimonas</taxon>
    </lineage>
</organism>
<feature type="domain" description="Saccharopine dehydrogenase NADP binding" evidence="1">
    <location>
        <begin position="1"/>
        <end position="102"/>
    </location>
</feature>
<evidence type="ECO:0000313" key="4">
    <source>
        <dbReference type="Proteomes" id="UP001501352"/>
    </source>
</evidence>
<comment type="caution">
    <text evidence="3">The sequence shown here is derived from an EMBL/GenBank/DDBJ whole genome shotgun (WGS) entry which is preliminary data.</text>
</comment>
<protein>
    <submittedName>
        <fullName evidence="3">DUF4166 domain-containing protein</fullName>
    </submittedName>
</protein>
<dbReference type="Pfam" id="PF03435">
    <property type="entry name" value="Sacchrp_dh_NADP"/>
    <property type="match status" value="1"/>
</dbReference>
<proteinExistence type="predicted"/>
<feature type="domain" description="DUF4166" evidence="2">
    <location>
        <begin position="379"/>
        <end position="537"/>
    </location>
</feature>